<reference evidence="3" key="1">
    <citation type="journal article" date="2019" name="Int. J. Syst. Evol. Microbiol.">
        <title>The Global Catalogue of Microorganisms (GCM) 10K type strain sequencing project: providing services to taxonomists for standard genome sequencing and annotation.</title>
        <authorList>
            <consortium name="The Broad Institute Genomics Platform"/>
            <consortium name="The Broad Institute Genome Sequencing Center for Infectious Disease"/>
            <person name="Wu L."/>
            <person name="Ma J."/>
        </authorList>
    </citation>
    <scope>NUCLEOTIDE SEQUENCE [LARGE SCALE GENOMIC DNA]</scope>
    <source>
        <strain evidence="3">CCUG 55074</strain>
    </source>
</reference>
<sequence>MRRDLSAQTLRAGEYLLRPLAVADAGELRTLFGDPEVTEFMDIDPLSSEAEALEIVSWARDLAARGDGLRWGVRREGRLIGTCGFNKIELDRGRRGEIAYDLERAAWGRGVMRQILPHVMAFGYGELGLHRLEAMVTLGNLRSAKLLERLGFRQEGVLREHGYWKGRFWDQMVFGRLAD</sequence>
<proteinExistence type="predicted"/>
<evidence type="ECO:0000313" key="3">
    <source>
        <dbReference type="Proteomes" id="UP001597216"/>
    </source>
</evidence>
<dbReference type="Pfam" id="PF13302">
    <property type="entry name" value="Acetyltransf_3"/>
    <property type="match status" value="1"/>
</dbReference>
<dbReference type="InterPro" id="IPR016181">
    <property type="entry name" value="Acyl_CoA_acyltransferase"/>
</dbReference>
<dbReference type="EC" id="2.3.-.-" evidence="2"/>
<comment type="caution">
    <text evidence="2">The sequence shown here is derived from an EMBL/GenBank/DDBJ whole genome shotgun (WGS) entry which is preliminary data.</text>
</comment>
<evidence type="ECO:0000313" key="2">
    <source>
        <dbReference type="EMBL" id="MFD1190337.1"/>
    </source>
</evidence>
<evidence type="ECO:0000259" key="1">
    <source>
        <dbReference type="PROSITE" id="PS51186"/>
    </source>
</evidence>
<dbReference type="RefSeq" id="WP_377353105.1">
    <property type="nucleotide sequence ID" value="NZ_JBHTLQ010000011.1"/>
</dbReference>
<dbReference type="InterPro" id="IPR051531">
    <property type="entry name" value="N-acetyltransferase"/>
</dbReference>
<keyword evidence="3" id="KW-1185">Reference proteome</keyword>
<organism evidence="2 3">
    <name type="scientific">Phenylobacterium conjunctum</name>
    <dbReference type="NCBI Taxonomy" id="1298959"/>
    <lineage>
        <taxon>Bacteria</taxon>
        <taxon>Pseudomonadati</taxon>
        <taxon>Pseudomonadota</taxon>
        <taxon>Alphaproteobacteria</taxon>
        <taxon>Caulobacterales</taxon>
        <taxon>Caulobacteraceae</taxon>
        <taxon>Phenylobacterium</taxon>
    </lineage>
</organism>
<dbReference type="PROSITE" id="PS51186">
    <property type="entry name" value="GNAT"/>
    <property type="match status" value="1"/>
</dbReference>
<name>A0ABW3T0T0_9CAUL</name>
<keyword evidence="2" id="KW-0808">Transferase</keyword>
<protein>
    <submittedName>
        <fullName evidence="2">GNAT family N-acetyltransferase</fullName>
        <ecNumber evidence="2">2.3.-.-</ecNumber>
    </submittedName>
</protein>
<feature type="domain" description="N-acetyltransferase" evidence="1">
    <location>
        <begin position="15"/>
        <end position="170"/>
    </location>
</feature>
<dbReference type="Proteomes" id="UP001597216">
    <property type="component" value="Unassembled WGS sequence"/>
</dbReference>
<dbReference type="Gene3D" id="3.40.630.30">
    <property type="match status" value="1"/>
</dbReference>
<dbReference type="InterPro" id="IPR000182">
    <property type="entry name" value="GNAT_dom"/>
</dbReference>
<dbReference type="PANTHER" id="PTHR43792:SF9">
    <property type="entry name" value="RIBOSOMAL-PROTEIN-ALANINE ACETYLTRANSFERASE"/>
    <property type="match status" value="1"/>
</dbReference>
<keyword evidence="2" id="KW-0012">Acyltransferase</keyword>
<gene>
    <name evidence="2" type="ORF">ACFQ27_07070</name>
</gene>
<dbReference type="GO" id="GO:0016746">
    <property type="term" value="F:acyltransferase activity"/>
    <property type="evidence" value="ECO:0007669"/>
    <property type="project" value="UniProtKB-KW"/>
</dbReference>
<dbReference type="EMBL" id="JBHTLQ010000011">
    <property type="protein sequence ID" value="MFD1190337.1"/>
    <property type="molecule type" value="Genomic_DNA"/>
</dbReference>
<dbReference type="PANTHER" id="PTHR43792">
    <property type="entry name" value="GNAT FAMILY, PUTATIVE (AFU_ORTHOLOGUE AFUA_3G00765)-RELATED-RELATED"/>
    <property type="match status" value="1"/>
</dbReference>
<dbReference type="SUPFAM" id="SSF55729">
    <property type="entry name" value="Acyl-CoA N-acyltransferases (Nat)"/>
    <property type="match status" value="1"/>
</dbReference>
<accession>A0ABW3T0T0</accession>